<dbReference type="OrthoDB" id="5877876at2"/>
<accession>A0A1E8FHT4</accession>
<dbReference type="Proteomes" id="UP000176037">
    <property type="component" value="Unassembled WGS sequence"/>
</dbReference>
<keyword evidence="7" id="KW-1185">Reference proteome</keyword>
<evidence type="ECO:0000256" key="3">
    <source>
        <dbReference type="ARBA" id="ARBA00023125"/>
    </source>
</evidence>
<dbReference type="Pfam" id="PF00126">
    <property type="entry name" value="HTH_1"/>
    <property type="match status" value="1"/>
</dbReference>
<dbReference type="RefSeq" id="WP_070175208.1">
    <property type="nucleotide sequence ID" value="NZ_BMJR01000006.1"/>
</dbReference>
<proteinExistence type="inferred from homology"/>
<name>A0A1E8FHT4_9ALTE</name>
<keyword evidence="4" id="KW-0804">Transcription</keyword>
<dbReference type="PRINTS" id="PR00039">
    <property type="entry name" value="HTHLYSR"/>
</dbReference>
<dbReference type="PANTHER" id="PTHR30537:SF26">
    <property type="entry name" value="GLYCINE CLEAVAGE SYSTEM TRANSCRIPTIONAL ACTIVATOR"/>
    <property type="match status" value="1"/>
</dbReference>
<evidence type="ECO:0000259" key="5">
    <source>
        <dbReference type="PROSITE" id="PS50931"/>
    </source>
</evidence>
<gene>
    <name evidence="6" type="ORF">BFC17_11905</name>
</gene>
<dbReference type="GO" id="GO:0003700">
    <property type="term" value="F:DNA-binding transcription factor activity"/>
    <property type="evidence" value="ECO:0007669"/>
    <property type="project" value="InterPro"/>
</dbReference>
<dbReference type="InterPro" id="IPR036390">
    <property type="entry name" value="WH_DNA-bd_sf"/>
</dbReference>
<keyword evidence="3" id="KW-0238">DNA-binding</keyword>
<comment type="caution">
    <text evidence="6">The sequence shown here is derived from an EMBL/GenBank/DDBJ whole genome shotgun (WGS) entry which is preliminary data.</text>
</comment>
<dbReference type="InterPro" id="IPR036388">
    <property type="entry name" value="WH-like_DNA-bd_sf"/>
</dbReference>
<dbReference type="SUPFAM" id="SSF46785">
    <property type="entry name" value="Winged helix' DNA-binding domain"/>
    <property type="match status" value="1"/>
</dbReference>
<evidence type="ECO:0000313" key="7">
    <source>
        <dbReference type="Proteomes" id="UP000176037"/>
    </source>
</evidence>
<evidence type="ECO:0000256" key="2">
    <source>
        <dbReference type="ARBA" id="ARBA00023015"/>
    </source>
</evidence>
<dbReference type="GO" id="GO:0006351">
    <property type="term" value="P:DNA-templated transcription"/>
    <property type="evidence" value="ECO:0007669"/>
    <property type="project" value="TreeGrafter"/>
</dbReference>
<dbReference type="CDD" id="cd08432">
    <property type="entry name" value="PBP2_GcdR_TrpI_HvrB_AmpR_like"/>
    <property type="match status" value="1"/>
</dbReference>
<keyword evidence="2" id="KW-0805">Transcription regulation</keyword>
<dbReference type="InterPro" id="IPR000847">
    <property type="entry name" value="LysR_HTH_N"/>
</dbReference>
<dbReference type="InterPro" id="IPR058163">
    <property type="entry name" value="LysR-type_TF_proteobact-type"/>
</dbReference>
<comment type="similarity">
    <text evidence="1">Belongs to the LysR transcriptional regulatory family.</text>
</comment>
<sequence length="301" mass="34973">MARKLPSITSLQCFDEVARHLNMTYAGDALHLTQSAVSRQVKNLEEFIGRPLFYRHDNQLSLTPVGEQYALEVHKILKNLDAITQKISLNEVSKKAVELKVVTEPTFAIAWLMPRLTEFYIAYPDIEITLGTDYETVTRNTRKSDFAILWGSGDWPHYKAEPYRSDTYLAVSTPRYMKGRQPARTMRDVTQFNFIHQSSAISTTDEWLRKAGLTDKEISQMGGQNFEYFMYLLQAVKSHLGVSIFPEYLVKDSLASGELILACYETYVPDECFYMLYPEERQEDYAIRQFRKWLLTHKDDR</sequence>
<dbReference type="FunFam" id="1.10.10.10:FF:000001">
    <property type="entry name" value="LysR family transcriptional regulator"/>
    <property type="match status" value="1"/>
</dbReference>
<dbReference type="STRING" id="1856405.BFC17_11905"/>
<dbReference type="EMBL" id="MJIC01000009">
    <property type="protein sequence ID" value="OFI35464.1"/>
    <property type="molecule type" value="Genomic_DNA"/>
</dbReference>
<feature type="domain" description="HTH lysR-type" evidence="5">
    <location>
        <begin position="6"/>
        <end position="63"/>
    </location>
</feature>
<protein>
    <recommendedName>
        <fullName evidence="5">HTH lysR-type domain-containing protein</fullName>
    </recommendedName>
</protein>
<dbReference type="Gene3D" id="1.10.10.10">
    <property type="entry name" value="Winged helix-like DNA-binding domain superfamily/Winged helix DNA-binding domain"/>
    <property type="match status" value="1"/>
</dbReference>
<dbReference type="SUPFAM" id="SSF53850">
    <property type="entry name" value="Periplasmic binding protein-like II"/>
    <property type="match status" value="1"/>
</dbReference>
<dbReference type="PROSITE" id="PS50931">
    <property type="entry name" value="HTH_LYSR"/>
    <property type="match status" value="1"/>
</dbReference>
<dbReference type="GO" id="GO:0043565">
    <property type="term" value="F:sequence-specific DNA binding"/>
    <property type="evidence" value="ECO:0007669"/>
    <property type="project" value="TreeGrafter"/>
</dbReference>
<organism evidence="6 7">
    <name type="scientific">Alteromonas lipolytica</name>
    <dbReference type="NCBI Taxonomy" id="1856405"/>
    <lineage>
        <taxon>Bacteria</taxon>
        <taxon>Pseudomonadati</taxon>
        <taxon>Pseudomonadota</taxon>
        <taxon>Gammaproteobacteria</taxon>
        <taxon>Alteromonadales</taxon>
        <taxon>Alteromonadaceae</taxon>
        <taxon>Alteromonas/Salinimonas group</taxon>
        <taxon>Alteromonas</taxon>
    </lineage>
</organism>
<dbReference type="Pfam" id="PF03466">
    <property type="entry name" value="LysR_substrate"/>
    <property type="match status" value="1"/>
</dbReference>
<evidence type="ECO:0000256" key="4">
    <source>
        <dbReference type="ARBA" id="ARBA00023163"/>
    </source>
</evidence>
<dbReference type="InterPro" id="IPR005119">
    <property type="entry name" value="LysR_subst-bd"/>
</dbReference>
<dbReference type="PANTHER" id="PTHR30537">
    <property type="entry name" value="HTH-TYPE TRANSCRIPTIONAL REGULATOR"/>
    <property type="match status" value="1"/>
</dbReference>
<dbReference type="Gene3D" id="3.40.190.10">
    <property type="entry name" value="Periplasmic binding protein-like II"/>
    <property type="match status" value="2"/>
</dbReference>
<dbReference type="AlphaFoldDB" id="A0A1E8FHT4"/>
<evidence type="ECO:0000313" key="6">
    <source>
        <dbReference type="EMBL" id="OFI35464.1"/>
    </source>
</evidence>
<evidence type="ECO:0000256" key="1">
    <source>
        <dbReference type="ARBA" id="ARBA00009437"/>
    </source>
</evidence>
<reference evidence="6 7" key="1">
    <citation type="submission" date="2016-09" db="EMBL/GenBank/DDBJ databases">
        <title>Alteromonas lipolytica, a new species isolated from sea water.</title>
        <authorList>
            <person name="Wu Y.-H."/>
            <person name="Cheng H."/>
            <person name="Xu X.-W."/>
        </authorList>
    </citation>
    <scope>NUCLEOTIDE SEQUENCE [LARGE SCALE GENOMIC DNA]</scope>
    <source>
        <strain evidence="6 7">JW12</strain>
    </source>
</reference>